<evidence type="ECO:0000313" key="1">
    <source>
        <dbReference type="EMBL" id="KJH40392.1"/>
    </source>
</evidence>
<accession>A0A0D8X9E1</accession>
<dbReference type="Proteomes" id="UP000053766">
    <property type="component" value="Unassembled WGS sequence"/>
</dbReference>
<dbReference type="EMBL" id="KN717264">
    <property type="protein sequence ID" value="KJH40392.1"/>
    <property type="molecule type" value="Genomic_DNA"/>
</dbReference>
<keyword evidence="2" id="KW-1185">Reference proteome</keyword>
<sequence>MKLSNWYIKSSTASIGGYEKNHCFVVGNTVASLCTKSSSNLNNGANFAPIPANHLTINGALRISDELGELATDDVWPLVLNRLIRTLSSGPFGAHFYGATVVTK</sequence>
<proteinExistence type="predicted"/>
<evidence type="ECO:0000313" key="2">
    <source>
        <dbReference type="Proteomes" id="UP000053766"/>
    </source>
</evidence>
<reference evidence="2" key="2">
    <citation type="journal article" date="2016" name="Sci. Rep.">
        <title>Dictyocaulus viviparus genome, variome and transcriptome elucidate lungworm biology and support future intervention.</title>
        <authorList>
            <person name="McNulty S.N."/>
            <person name="Strube C."/>
            <person name="Rosa B.A."/>
            <person name="Martin J.C."/>
            <person name="Tyagi R."/>
            <person name="Choi Y.J."/>
            <person name="Wang Q."/>
            <person name="Hallsworth Pepin K."/>
            <person name="Zhang X."/>
            <person name="Ozersky P."/>
            <person name="Wilson R.K."/>
            <person name="Sternberg P.W."/>
            <person name="Gasser R.B."/>
            <person name="Mitreva M."/>
        </authorList>
    </citation>
    <scope>NUCLEOTIDE SEQUENCE [LARGE SCALE GENOMIC DNA]</scope>
    <source>
        <strain evidence="2">HannoverDv2000</strain>
    </source>
</reference>
<gene>
    <name evidence="1" type="ORF">DICVIV_13655</name>
</gene>
<protein>
    <submittedName>
        <fullName evidence="1">Uncharacterized protein</fullName>
    </submittedName>
</protein>
<reference evidence="1 2" key="1">
    <citation type="submission" date="2013-11" db="EMBL/GenBank/DDBJ databases">
        <title>Draft genome of the bovine lungworm Dictyocaulus viviparus.</title>
        <authorList>
            <person name="Mitreva M."/>
        </authorList>
    </citation>
    <scope>NUCLEOTIDE SEQUENCE [LARGE SCALE GENOMIC DNA]</scope>
    <source>
        <strain evidence="1 2">HannoverDv2000</strain>
    </source>
</reference>
<organism evidence="1 2">
    <name type="scientific">Dictyocaulus viviparus</name>
    <name type="common">Bovine lungworm</name>
    <dbReference type="NCBI Taxonomy" id="29172"/>
    <lineage>
        <taxon>Eukaryota</taxon>
        <taxon>Metazoa</taxon>
        <taxon>Ecdysozoa</taxon>
        <taxon>Nematoda</taxon>
        <taxon>Chromadorea</taxon>
        <taxon>Rhabditida</taxon>
        <taxon>Rhabditina</taxon>
        <taxon>Rhabditomorpha</taxon>
        <taxon>Strongyloidea</taxon>
        <taxon>Metastrongylidae</taxon>
        <taxon>Dictyocaulus</taxon>
    </lineage>
</organism>
<dbReference type="AlphaFoldDB" id="A0A0D8X9E1"/>
<name>A0A0D8X9E1_DICVI</name>